<dbReference type="InterPro" id="IPR017900">
    <property type="entry name" value="4Fe4S_Fe_S_CS"/>
</dbReference>
<dbReference type="InterPro" id="IPR017896">
    <property type="entry name" value="4Fe4S_Fe-S-bd"/>
</dbReference>
<dbReference type="Pfam" id="PF00037">
    <property type="entry name" value="Fer4"/>
    <property type="match status" value="1"/>
</dbReference>
<name>A0AAT9LCK2_9FIRM</name>
<proteinExistence type="predicted"/>
<dbReference type="KEGG" id="fcz:IMF26_01665"/>
<evidence type="ECO:0000256" key="2">
    <source>
        <dbReference type="ARBA" id="ARBA00023004"/>
    </source>
</evidence>
<dbReference type="AlphaFoldDB" id="A0AAT9LCK2"/>
<evidence type="ECO:0000313" key="5">
    <source>
        <dbReference type="EMBL" id="QUL98814.1"/>
    </source>
</evidence>
<dbReference type="GO" id="GO:0046872">
    <property type="term" value="F:metal ion binding"/>
    <property type="evidence" value="ECO:0007669"/>
    <property type="project" value="UniProtKB-KW"/>
</dbReference>
<reference evidence="5" key="2">
    <citation type="journal article" date="2023" name="Biology">
        <title>Prokaryotic Life Associated with Coal-Fire Gas Vents Revealed by Metagenomics.</title>
        <authorList>
            <person name="Kadnikov V.V."/>
            <person name="Mardanov A.V."/>
            <person name="Beletsky A.V."/>
            <person name="Karnachuk O.V."/>
            <person name="Ravin N.V."/>
        </authorList>
    </citation>
    <scope>NUCLEOTIDE SEQUENCE</scope>
    <source>
        <strain evidence="5">Bu02</strain>
    </source>
</reference>
<accession>A0AAT9LCK2</accession>
<gene>
    <name evidence="5" type="ORF">IMF26_01665</name>
</gene>
<feature type="domain" description="4Fe-4S ferredoxin-type" evidence="4">
    <location>
        <begin position="63"/>
        <end position="92"/>
    </location>
</feature>
<keyword evidence="1" id="KW-0479">Metal-binding</keyword>
<reference evidence="5" key="1">
    <citation type="submission" date="2020-10" db="EMBL/GenBank/DDBJ databases">
        <authorList>
            <person name="Kadnikov V."/>
            <person name="Beletsky A.V."/>
            <person name="Mardanov A.V."/>
            <person name="Karnachuk O.V."/>
            <person name="Ravin N.V."/>
        </authorList>
    </citation>
    <scope>NUCLEOTIDE SEQUENCE</scope>
    <source>
        <strain evidence="5">Bu02</strain>
    </source>
</reference>
<dbReference type="PROSITE" id="PS51379">
    <property type="entry name" value="4FE4S_FER_2"/>
    <property type="match status" value="1"/>
</dbReference>
<evidence type="ECO:0000256" key="3">
    <source>
        <dbReference type="ARBA" id="ARBA00023014"/>
    </source>
</evidence>
<organism evidence="5">
    <name type="scientific">Candidatus Fermentithermobacillus carboniphilus</name>
    <dbReference type="NCBI Taxonomy" id="3085328"/>
    <lineage>
        <taxon>Bacteria</taxon>
        <taxon>Bacillati</taxon>
        <taxon>Bacillota</taxon>
        <taxon>Candidatus Fermentithermobacillia</taxon>
        <taxon>Candidatus Fermentithermobacillales</taxon>
        <taxon>Candidatus Fermentithermobacillaceae</taxon>
        <taxon>Candidatus Fermentithermobacillus</taxon>
    </lineage>
</organism>
<keyword evidence="3" id="KW-0411">Iron-sulfur</keyword>
<keyword evidence="2" id="KW-0408">Iron</keyword>
<dbReference type="PROSITE" id="PS00198">
    <property type="entry name" value="4FE4S_FER_1"/>
    <property type="match status" value="1"/>
</dbReference>
<evidence type="ECO:0000256" key="1">
    <source>
        <dbReference type="ARBA" id="ARBA00022723"/>
    </source>
</evidence>
<dbReference type="EMBL" id="CP062796">
    <property type="protein sequence ID" value="QUL98814.1"/>
    <property type="molecule type" value="Genomic_DNA"/>
</dbReference>
<sequence>MSDEGLLVTGIPTSEELARVTPPRERREKGPCVMIECFQRIPCDPCHYSCRFGAIKEFEDINDVPEVDWDKCTGCGMCIAACPGLAIFVVDESTGNEECRIAMPYEFVPLPEKGERVRLFDRAGTEVGTGVVERVIPGQKPQGTPVVWVRAPKELSLVARHLAVNREG</sequence>
<dbReference type="GO" id="GO:0051536">
    <property type="term" value="F:iron-sulfur cluster binding"/>
    <property type="evidence" value="ECO:0007669"/>
    <property type="project" value="UniProtKB-KW"/>
</dbReference>
<dbReference type="Gene3D" id="3.30.70.20">
    <property type="match status" value="1"/>
</dbReference>
<evidence type="ECO:0000259" key="4">
    <source>
        <dbReference type="PROSITE" id="PS51379"/>
    </source>
</evidence>
<protein>
    <submittedName>
        <fullName evidence="5">4Fe-4S binding protein</fullName>
    </submittedName>
</protein>
<dbReference type="SUPFAM" id="SSF54862">
    <property type="entry name" value="4Fe-4S ferredoxins"/>
    <property type="match status" value="1"/>
</dbReference>